<dbReference type="Pfam" id="PF05823">
    <property type="entry name" value="Gp-FAR-1"/>
    <property type="match status" value="1"/>
</dbReference>
<name>A0A498SAA2_ACAVI</name>
<comment type="similarity">
    <text evidence="2">Belongs to the fatty-acid and retinol-binding protein (FARBP) family.</text>
</comment>
<feature type="compositionally biased region" description="Polar residues" evidence="9">
    <location>
        <begin position="143"/>
        <end position="160"/>
    </location>
</feature>
<keyword evidence="5" id="KW-0845">Vitamin A</keyword>
<dbReference type="GO" id="GO:0016918">
    <property type="term" value="F:retinal binding"/>
    <property type="evidence" value="ECO:0007669"/>
    <property type="project" value="UniProtKB-KW"/>
</dbReference>
<dbReference type="OrthoDB" id="5849723at2759"/>
<evidence type="ECO:0000256" key="2">
    <source>
        <dbReference type="ARBA" id="ARBA00006648"/>
    </source>
</evidence>
<proteinExistence type="inferred from homology"/>
<dbReference type="EMBL" id="UPTC01000506">
    <property type="protein sequence ID" value="VBB28956.1"/>
    <property type="molecule type" value="Genomic_DNA"/>
</dbReference>
<feature type="region of interest" description="Disordered" evidence="9">
    <location>
        <begin position="143"/>
        <end position="176"/>
    </location>
</feature>
<keyword evidence="4" id="KW-0732">Signal</keyword>
<accession>A0A498SAA2</accession>
<keyword evidence="7" id="KW-0683">Retinol-binding</keyword>
<evidence type="ECO:0000256" key="5">
    <source>
        <dbReference type="ARBA" id="ARBA00022893"/>
    </source>
</evidence>
<evidence type="ECO:0000256" key="1">
    <source>
        <dbReference type="ARBA" id="ARBA00004613"/>
    </source>
</evidence>
<dbReference type="AlphaFoldDB" id="A0A498SAA2"/>
<dbReference type="STRING" id="6277.A0A498SAA2"/>
<keyword evidence="3" id="KW-0964">Secreted</keyword>
<dbReference type="Proteomes" id="UP000276991">
    <property type="component" value="Unassembled WGS sequence"/>
</dbReference>
<evidence type="ECO:0000313" key="10">
    <source>
        <dbReference type="EMBL" id="VBB28956.1"/>
    </source>
</evidence>
<keyword evidence="11" id="KW-1185">Reference proteome</keyword>
<evidence type="ECO:0000256" key="4">
    <source>
        <dbReference type="ARBA" id="ARBA00022729"/>
    </source>
</evidence>
<organism evidence="10 11">
    <name type="scientific">Acanthocheilonema viteae</name>
    <name type="common">Filarial nematode worm</name>
    <name type="synonym">Dipetalonema viteae</name>
    <dbReference type="NCBI Taxonomy" id="6277"/>
    <lineage>
        <taxon>Eukaryota</taxon>
        <taxon>Metazoa</taxon>
        <taxon>Ecdysozoa</taxon>
        <taxon>Nematoda</taxon>
        <taxon>Chromadorea</taxon>
        <taxon>Rhabditida</taxon>
        <taxon>Spirurina</taxon>
        <taxon>Spiruromorpha</taxon>
        <taxon>Filarioidea</taxon>
        <taxon>Onchocercidae</taxon>
        <taxon>Acanthocheilonema</taxon>
    </lineage>
</organism>
<evidence type="ECO:0000256" key="8">
    <source>
        <dbReference type="ARBA" id="ARBA00023121"/>
    </source>
</evidence>
<evidence type="ECO:0000256" key="6">
    <source>
        <dbReference type="ARBA" id="ARBA00023054"/>
    </source>
</evidence>
<reference evidence="10 11" key="1">
    <citation type="submission" date="2018-08" db="EMBL/GenBank/DDBJ databases">
        <authorList>
            <person name="Laetsch R D."/>
            <person name="Stevens L."/>
            <person name="Kumar S."/>
            <person name="Blaxter L. M."/>
        </authorList>
    </citation>
    <scope>NUCLEOTIDE SEQUENCE [LARGE SCALE GENOMIC DNA]</scope>
</reference>
<evidence type="ECO:0000313" key="11">
    <source>
        <dbReference type="Proteomes" id="UP000276991"/>
    </source>
</evidence>
<gene>
    <name evidence="10" type="ORF">NAV_LOCUS3765</name>
</gene>
<evidence type="ECO:0000256" key="7">
    <source>
        <dbReference type="ARBA" id="ARBA00023072"/>
    </source>
</evidence>
<dbReference type="InterPro" id="IPR008632">
    <property type="entry name" value="Gp-FAR-1"/>
</dbReference>
<dbReference type="Gene3D" id="1.20.120.1100">
    <property type="match status" value="1"/>
</dbReference>
<protein>
    <submittedName>
        <fullName evidence="10">Uncharacterized protein</fullName>
    </submittedName>
</protein>
<evidence type="ECO:0000256" key="3">
    <source>
        <dbReference type="ARBA" id="ARBA00022525"/>
    </source>
</evidence>
<comment type="subcellular location">
    <subcellularLocation>
        <location evidence="1">Secreted</location>
    </subcellularLocation>
</comment>
<dbReference type="GO" id="GO:0005576">
    <property type="term" value="C:extracellular region"/>
    <property type="evidence" value="ECO:0007669"/>
    <property type="project" value="UniProtKB-SubCell"/>
</dbReference>
<keyword evidence="6" id="KW-0175">Coiled coil</keyword>
<keyword evidence="8" id="KW-0446">Lipid-binding</keyword>
<sequence>MQLKKFAKTSATNFSLINGQFLDNLKGEAGELFGKLSGLRNIINAKLNTMQPESRLFIENLLRRFLAAFSHDGLMNILDALKGFGKEVIDMFDGLSKPIQDDILNAFPIIGSYVTNDITRLILRKLSELDLVSRTSSTLAPIIDQNQKDSSGNNFPNSQFIKHKKPPANFDGEDNNIRYATTTTHSLIDDEELSVKKIVVNK</sequence>
<evidence type="ECO:0000256" key="9">
    <source>
        <dbReference type="SAM" id="MobiDB-lite"/>
    </source>
</evidence>
<dbReference type="GO" id="GO:0019841">
    <property type="term" value="F:retinol binding"/>
    <property type="evidence" value="ECO:0007669"/>
    <property type="project" value="UniProtKB-KW"/>
</dbReference>